<dbReference type="EMBL" id="CP002584">
    <property type="protein sequence ID" value="ADZ78029.1"/>
    <property type="molecule type" value="Genomic_DNA"/>
</dbReference>
<dbReference type="KEGG" id="shg:Sph21_1467"/>
<proteinExistence type="predicted"/>
<dbReference type="AlphaFoldDB" id="F4C195"/>
<protein>
    <submittedName>
        <fullName evidence="1">Uncharacterized protein</fullName>
    </submittedName>
</protein>
<reference evidence="1" key="1">
    <citation type="submission" date="2011-03" db="EMBL/GenBank/DDBJ databases">
        <title>Complete sequence of Sphingobacterium sp. 21.</title>
        <authorList>
            <consortium name="US DOE Joint Genome Institute"/>
            <person name="Lucas S."/>
            <person name="Copeland A."/>
            <person name="Lapidus A."/>
            <person name="Cheng J.-F."/>
            <person name="Goodwin L."/>
            <person name="Pitluck S."/>
            <person name="Davenport K."/>
            <person name="Detter J.C."/>
            <person name="Han C."/>
            <person name="Tapia R."/>
            <person name="Land M."/>
            <person name="Hauser L."/>
            <person name="Kyrpides N."/>
            <person name="Ivanova N."/>
            <person name="Ovchinnikova G."/>
            <person name="Pagani I."/>
            <person name="Siebers A.K."/>
            <person name="Allgaier M."/>
            <person name="Thelen M.P."/>
            <person name="Hugenholtz P."/>
            <person name="Woyke T."/>
        </authorList>
    </citation>
    <scope>NUCLEOTIDE SEQUENCE</scope>
    <source>
        <strain evidence="1">21</strain>
    </source>
</reference>
<organism evidence="1">
    <name type="scientific">Sphingobacterium sp. (strain 21)</name>
    <dbReference type="NCBI Taxonomy" id="743722"/>
    <lineage>
        <taxon>Bacteria</taxon>
        <taxon>Pseudomonadati</taxon>
        <taxon>Bacteroidota</taxon>
        <taxon>Sphingobacteriia</taxon>
        <taxon>Sphingobacteriales</taxon>
        <taxon>Sphingobacteriaceae</taxon>
        <taxon>Sphingobacterium</taxon>
    </lineage>
</organism>
<accession>F4C195</accession>
<gene>
    <name evidence="1" type="ordered locus">Sph21_1467</name>
</gene>
<dbReference type="HOGENOM" id="CLU_1460394_0_0_10"/>
<evidence type="ECO:0000313" key="1">
    <source>
        <dbReference type="EMBL" id="ADZ78029.1"/>
    </source>
</evidence>
<dbReference type="STRING" id="743722.Sph21_1467"/>
<sequence length="184" mass="20621">MHLGVDSSIFVWVYHNRTMTQLNTTNPFALRYLLDDLLFDFEADFPAATEQSPNIDRPTFNVLGANKSRILYLVENMTEGHFSPAALDAFTKTLHALGLALDDVAVLNLAQIEASVNFEDLCSYFDPQRIIFAGPSPAKVGIDGLSLNIASSQQSIELLYTYSFEEMLTDTNKKKLFWQAVKAF</sequence>
<dbReference type="eggNOG" id="ENOG5033B95">
    <property type="taxonomic scope" value="Bacteria"/>
</dbReference>
<name>F4C195_SPHS2</name>
<dbReference type="PATRIC" id="fig|743722.3.peg.1572"/>